<dbReference type="Pfam" id="PF10252">
    <property type="entry name" value="PP28"/>
    <property type="match status" value="1"/>
</dbReference>
<keyword evidence="4" id="KW-1185">Reference proteome</keyword>
<feature type="region of interest" description="Disordered" evidence="1">
    <location>
        <begin position="177"/>
        <end position="196"/>
    </location>
</feature>
<dbReference type="AlphaFoldDB" id="A0A0V0RNH5"/>
<dbReference type="Proteomes" id="UP000054630">
    <property type="component" value="Unassembled WGS sequence"/>
</dbReference>
<protein>
    <submittedName>
        <fullName evidence="3">28 kDa heat-and acid-stable phosphoprotein</fullName>
    </submittedName>
</protein>
<evidence type="ECO:0000313" key="4">
    <source>
        <dbReference type="Proteomes" id="UP000054630"/>
    </source>
</evidence>
<gene>
    <name evidence="3" type="primary">PDAP1</name>
    <name evidence="3" type="ORF">T07_2275</name>
</gene>
<name>A0A0V0RNH5_9BILA</name>
<proteinExistence type="predicted"/>
<feature type="non-terminal residue" evidence="3">
    <location>
        <position position="1"/>
    </location>
</feature>
<sequence length="196" mass="22602">LLANSSYFTLNRICCEKSCLSQFFCLGGGKKKFGHKGGARKFTSFEELKAQQEDIEKAKSFEEDDEPNKAFQRPRIPEQQNSSDSDSSDDESDNEETKHKGVSHLIEVENPNRRVVKNKKFKNLEFNQEVQLSRREKEAIEKEQARQRYLKLHAEGKTEEARADLARLAIIRKNREEAAKKRQEEAAAKEAASIRR</sequence>
<comment type="caution">
    <text evidence="3">The sequence shown here is derived from an EMBL/GenBank/DDBJ whole genome shotgun (WGS) entry which is preliminary data.</text>
</comment>
<dbReference type="OrthoDB" id="21120at2759"/>
<evidence type="ECO:0000259" key="2">
    <source>
        <dbReference type="Pfam" id="PF10252"/>
    </source>
</evidence>
<feature type="region of interest" description="Disordered" evidence="1">
    <location>
        <begin position="53"/>
        <end position="109"/>
    </location>
</feature>
<evidence type="ECO:0000256" key="1">
    <source>
        <dbReference type="SAM" id="MobiDB-lite"/>
    </source>
</evidence>
<dbReference type="InterPro" id="IPR019380">
    <property type="entry name" value="Casein_kinase_sb_PP28"/>
</dbReference>
<accession>A0A0V0RNH5</accession>
<feature type="domain" description="Casein kinase substrate phosphoprotein PP28" evidence="2">
    <location>
        <begin position="110"/>
        <end position="187"/>
    </location>
</feature>
<reference evidence="3 4" key="1">
    <citation type="submission" date="2015-01" db="EMBL/GenBank/DDBJ databases">
        <title>Evolution of Trichinella species and genotypes.</title>
        <authorList>
            <person name="Korhonen P.K."/>
            <person name="Edoardo P."/>
            <person name="Giuseppe L.R."/>
            <person name="Gasser R.B."/>
        </authorList>
    </citation>
    <scope>NUCLEOTIDE SEQUENCE [LARGE SCALE GENOMIC DNA]</scope>
    <source>
        <strain evidence="3">ISS37</strain>
    </source>
</reference>
<evidence type="ECO:0000313" key="3">
    <source>
        <dbReference type="EMBL" id="KRX16012.1"/>
    </source>
</evidence>
<dbReference type="STRING" id="6336.A0A0V0RNH5"/>
<feature type="compositionally biased region" description="Basic and acidic residues" evidence="1">
    <location>
        <begin position="177"/>
        <end position="188"/>
    </location>
</feature>
<organism evidence="3 4">
    <name type="scientific">Trichinella nelsoni</name>
    <dbReference type="NCBI Taxonomy" id="6336"/>
    <lineage>
        <taxon>Eukaryota</taxon>
        <taxon>Metazoa</taxon>
        <taxon>Ecdysozoa</taxon>
        <taxon>Nematoda</taxon>
        <taxon>Enoplea</taxon>
        <taxon>Dorylaimia</taxon>
        <taxon>Trichinellida</taxon>
        <taxon>Trichinellidae</taxon>
        <taxon>Trichinella</taxon>
    </lineage>
</organism>
<dbReference type="EMBL" id="JYDL01000117">
    <property type="protein sequence ID" value="KRX16012.1"/>
    <property type="molecule type" value="Genomic_DNA"/>
</dbReference>
<dbReference type="PANTHER" id="PTHR22055">
    <property type="entry name" value="28 KDA HEAT- AND ACID-STABLE PHOSPHOPROTEIN PDGF-ASSOCIATED PROTEIN"/>
    <property type="match status" value="1"/>
</dbReference>
<dbReference type="InterPro" id="IPR039876">
    <property type="entry name" value="HAP28"/>
</dbReference>